<dbReference type="Gene3D" id="3.40.50.1360">
    <property type="match status" value="1"/>
</dbReference>
<dbReference type="GO" id="GO:0005975">
    <property type="term" value="P:carbohydrate metabolic process"/>
    <property type="evidence" value="ECO:0007669"/>
    <property type="project" value="UniProtKB-UniRule"/>
</dbReference>
<dbReference type="OrthoDB" id="432544at2759"/>
<comment type="pathway">
    <text evidence="2 6">Carbohydrate degradation; pentose phosphate pathway; D-ribulose 5-phosphate from D-glucose 6-phosphate (oxidative stage): step 2/3.</text>
</comment>
<dbReference type="InterPro" id="IPR039104">
    <property type="entry name" value="6PGL"/>
</dbReference>
<accession>A0A068RXQ9</accession>
<protein>
    <recommendedName>
        <fullName evidence="4 6">6-phosphogluconolactonase</fullName>
        <shortName evidence="6">6PGL</shortName>
        <ecNumber evidence="4 6">3.1.1.31</ecNumber>
    </recommendedName>
</protein>
<comment type="similarity">
    <text evidence="3 6">Belongs to the glucosamine/galactosamine-6-phosphate isomerase family. 6-phosphogluconolactonase subfamily.</text>
</comment>
<dbReference type="CDD" id="cd01400">
    <property type="entry name" value="6PGL"/>
    <property type="match status" value="1"/>
</dbReference>
<dbReference type="InterPro" id="IPR006148">
    <property type="entry name" value="Glc/Gal-6P_isomerase"/>
</dbReference>
<dbReference type="NCBIfam" id="TIGR01198">
    <property type="entry name" value="pgl"/>
    <property type="match status" value="1"/>
</dbReference>
<evidence type="ECO:0000256" key="2">
    <source>
        <dbReference type="ARBA" id="ARBA00004961"/>
    </source>
</evidence>
<evidence type="ECO:0000256" key="4">
    <source>
        <dbReference type="ARBA" id="ARBA00013198"/>
    </source>
</evidence>
<dbReference type="PANTHER" id="PTHR11054:SF0">
    <property type="entry name" value="6-PHOSPHOGLUCONOLACTONASE"/>
    <property type="match status" value="1"/>
</dbReference>
<dbReference type="UniPathway" id="UPA00115">
    <property type="reaction ID" value="UER00409"/>
</dbReference>
<sequence>MTTTSTTSVRVFANSDLVSAGLDTFIEQQSQEAINARGVFNVAVSGGSLPKILSKHLVNNPHIAFDKWHIFFADERCVPLSHPDSNYLELRKELLDRLPLSRQPHVHTMNQQHIHAPATAAADYQQQLHDHFKGVVPEFDVILLGMGPDGHCCSLFPGHSLLNEHHLYVASIGDSPKPPSKRITFTLPIIHRARKNVFVATGQGKQEMLFNILHRPEMKLPCQLVGPAIWFVDQTAAALLPSSPSSTPSSFNTPKL</sequence>
<organism evidence="8 9">
    <name type="scientific">Lichtheimia corymbifera JMRC:FSU:9682</name>
    <dbReference type="NCBI Taxonomy" id="1263082"/>
    <lineage>
        <taxon>Eukaryota</taxon>
        <taxon>Fungi</taxon>
        <taxon>Fungi incertae sedis</taxon>
        <taxon>Mucoromycota</taxon>
        <taxon>Mucoromycotina</taxon>
        <taxon>Mucoromycetes</taxon>
        <taxon>Mucorales</taxon>
        <taxon>Lichtheimiaceae</taxon>
        <taxon>Lichtheimia</taxon>
    </lineage>
</organism>
<comment type="function">
    <text evidence="6">Hydrolysis of 6-phosphogluconolactone to 6-phosphogluconate.</text>
</comment>
<dbReference type="FunFam" id="3.40.50.1360:FF:000005">
    <property type="entry name" value="6-phosphogluconolactonase"/>
    <property type="match status" value="1"/>
</dbReference>
<keyword evidence="9" id="KW-1185">Reference proteome</keyword>
<dbReference type="SUPFAM" id="SSF100950">
    <property type="entry name" value="NagB/RpiA/CoA transferase-like"/>
    <property type="match status" value="1"/>
</dbReference>
<evidence type="ECO:0000313" key="9">
    <source>
        <dbReference type="Proteomes" id="UP000027586"/>
    </source>
</evidence>
<dbReference type="InterPro" id="IPR037171">
    <property type="entry name" value="NagB/RpiA_transferase-like"/>
</dbReference>
<dbReference type="Pfam" id="PF01182">
    <property type="entry name" value="Glucosamine_iso"/>
    <property type="match status" value="1"/>
</dbReference>
<reference evidence="8" key="1">
    <citation type="submission" date="2013-08" db="EMBL/GenBank/DDBJ databases">
        <title>Gene expansion shapes genome architecture in the human pathogen Lichtheimia corymbifera: an evolutionary genomics analysis in the ancient terrestrial Mucorales (Mucoromycotina).</title>
        <authorList>
            <person name="Schwartze V.U."/>
            <person name="Winter S."/>
            <person name="Shelest E."/>
            <person name="Marcet-Houben M."/>
            <person name="Horn F."/>
            <person name="Wehner S."/>
            <person name="Hoffmann K."/>
            <person name="Riege K."/>
            <person name="Sammeth M."/>
            <person name="Nowrousian M."/>
            <person name="Valiante V."/>
            <person name="Linde J."/>
            <person name="Jacobsen I.D."/>
            <person name="Marz M."/>
            <person name="Brakhage A.A."/>
            <person name="Gabaldon T."/>
            <person name="Bocker S."/>
            <person name="Voigt K."/>
        </authorList>
    </citation>
    <scope>NUCLEOTIDE SEQUENCE [LARGE SCALE GENOMIC DNA]</scope>
    <source>
        <strain evidence="8">FSU 9682</strain>
    </source>
</reference>
<dbReference type="STRING" id="1263082.A0A068RXQ9"/>
<name>A0A068RXQ9_9FUNG</name>
<evidence type="ECO:0000256" key="6">
    <source>
        <dbReference type="RuleBase" id="RU365095"/>
    </source>
</evidence>
<feature type="domain" description="Glucosamine/galactosamine-6-phosphate isomerase" evidence="7">
    <location>
        <begin position="17"/>
        <end position="226"/>
    </location>
</feature>
<dbReference type="GO" id="GO:0017057">
    <property type="term" value="F:6-phosphogluconolactonase activity"/>
    <property type="evidence" value="ECO:0007669"/>
    <property type="project" value="UniProtKB-UniRule"/>
</dbReference>
<keyword evidence="5 6" id="KW-0378">Hydrolase</keyword>
<dbReference type="AlphaFoldDB" id="A0A068RXQ9"/>
<proteinExistence type="inferred from homology"/>
<evidence type="ECO:0000313" key="8">
    <source>
        <dbReference type="EMBL" id="CDH54392.1"/>
    </source>
</evidence>
<dbReference type="InterPro" id="IPR005900">
    <property type="entry name" value="6-phosphogluconolactonase_DevB"/>
</dbReference>
<evidence type="ECO:0000256" key="1">
    <source>
        <dbReference type="ARBA" id="ARBA00000832"/>
    </source>
</evidence>
<dbReference type="EMBL" id="CBTN010000023">
    <property type="protein sequence ID" value="CDH54392.1"/>
    <property type="molecule type" value="Genomic_DNA"/>
</dbReference>
<dbReference type="EC" id="3.1.1.31" evidence="4 6"/>
<comment type="caution">
    <text evidence="8">The sequence shown here is derived from an EMBL/GenBank/DDBJ whole genome shotgun (WGS) entry which is preliminary data.</text>
</comment>
<dbReference type="PANTHER" id="PTHR11054">
    <property type="entry name" value="6-PHOSPHOGLUCONOLACTONASE"/>
    <property type="match status" value="1"/>
</dbReference>
<dbReference type="GO" id="GO:0006098">
    <property type="term" value="P:pentose-phosphate shunt"/>
    <property type="evidence" value="ECO:0007669"/>
    <property type="project" value="UniProtKB-UniPathway"/>
</dbReference>
<comment type="catalytic activity">
    <reaction evidence="1 6">
        <text>6-phospho-D-glucono-1,5-lactone + H2O = 6-phospho-D-gluconate + H(+)</text>
        <dbReference type="Rhea" id="RHEA:12556"/>
        <dbReference type="ChEBI" id="CHEBI:15377"/>
        <dbReference type="ChEBI" id="CHEBI:15378"/>
        <dbReference type="ChEBI" id="CHEBI:57955"/>
        <dbReference type="ChEBI" id="CHEBI:58759"/>
        <dbReference type="EC" id="3.1.1.31"/>
    </reaction>
</comment>
<gene>
    <name evidence="8" type="ORF">LCOR_05640.1</name>
</gene>
<evidence type="ECO:0000259" key="7">
    <source>
        <dbReference type="Pfam" id="PF01182"/>
    </source>
</evidence>
<evidence type="ECO:0000256" key="3">
    <source>
        <dbReference type="ARBA" id="ARBA00010662"/>
    </source>
</evidence>
<dbReference type="Proteomes" id="UP000027586">
    <property type="component" value="Unassembled WGS sequence"/>
</dbReference>
<evidence type="ECO:0000256" key="5">
    <source>
        <dbReference type="ARBA" id="ARBA00022801"/>
    </source>
</evidence>
<dbReference type="VEuPathDB" id="FungiDB:LCOR_05640.1"/>